<dbReference type="PIRSF" id="PIRSF036431">
    <property type="entry name" value="STHK_DctB"/>
    <property type="match status" value="1"/>
</dbReference>
<dbReference type="Gene3D" id="3.30.450.20">
    <property type="entry name" value="PAS domain"/>
    <property type="match status" value="2"/>
</dbReference>
<dbReference type="Pfam" id="PF02743">
    <property type="entry name" value="dCache_1"/>
    <property type="match status" value="1"/>
</dbReference>
<evidence type="ECO:0000256" key="2">
    <source>
        <dbReference type="ARBA" id="ARBA00004651"/>
    </source>
</evidence>
<feature type="coiled-coil region" evidence="14">
    <location>
        <begin position="356"/>
        <end position="390"/>
    </location>
</feature>
<evidence type="ECO:0000313" key="17">
    <source>
        <dbReference type="EMBL" id="CAE6863367.1"/>
    </source>
</evidence>
<evidence type="ECO:0000256" key="15">
    <source>
        <dbReference type="SAM" id="Phobius"/>
    </source>
</evidence>
<feature type="domain" description="Histidine kinase" evidence="16">
    <location>
        <begin position="427"/>
        <end position="645"/>
    </location>
</feature>
<dbReference type="Proteomes" id="UP000674425">
    <property type="component" value="Unassembled WGS sequence"/>
</dbReference>
<keyword evidence="4" id="KW-1003">Cell membrane</keyword>
<keyword evidence="6 17" id="KW-0808">Transferase</keyword>
<evidence type="ECO:0000313" key="18">
    <source>
        <dbReference type="Proteomes" id="UP000674425"/>
    </source>
</evidence>
<keyword evidence="10" id="KW-0067">ATP-binding</keyword>
<comment type="caution">
    <text evidence="17">The sequence shown here is derived from an EMBL/GenBank/DDBJ whole genome shotgun (WGS) entry which is preliminary data.</text>
</comment>
<dbReference type="Pfam" id="PF00512">
    <property type="entry name" value="HisKA"/>
    <property type="match status" value="1"/>
</dbReference>
<dbReference type="InterPro" id="IPR004358">
    <property type="entry name" value="Sig_transdc_His_kin-like_C"/>
</dbReference>
<organism evidence="17 18">
    <name type="scientific">Paraburkholderia aspalathi</name>
    <dbReference type="NCBI Taxonomy" id="1324617"/>
    <lineage>
        <taxon>Bacteria</taxon>
        <taxon>Pseudomonadati</taxon>
        <taxon>Pseudomonadota</taxon>
        <taxon>Betaproteobacteria</taxon>
        <taxon>Burkholderiales</taxon>
        <taxon>Burkholderiaceae</taxon>
        <taxon>Paraburkholderia</taxon>
    </lineage>
</organism>
<keyword evidence="11 15" id="KW-1133">Transmembrane helix</keyword>
<proteinExistence type="predicted"/>
<keyword evidence="14" id="KW-0175">Coiled coil</keyword>
<dbReference type="SUPFAM" id="SSF47384">
    <property type="entry name" value="Homodimeric domain of signal transducing histidine kinase"/>
    <property type="match status" value="1"/>
</dbReference>
<dbReference type="InterPro" id="IPR036890">
    <property type="entry name" value="HATPase_C_sf"/>
</dbReference>
<evidence type="ECO:0000256" key="6">
    <source>
        <dbReference type="ARBA" id="ARBA00022679"/>
    </source>
</evidence>
<protein>
    <recommendedName>
        <fullName evidence="3">histidine kinase</fullName>
        <ecNumber evidence="3">2.7.13.3</ecNumber>
    </recommendedName>
</protein>
<evidence type="ECO:0000256" key="11">
    <source>
        <dbReference type="ARBA" id="ARBA00022989"/>
    </source>
</evidence>
<dbReference type="PANTHER" id="PTHR43065">
    <property type="entry name" value="SENSOR HISTIDINE KINASE"/>
    <property type="match status" value="1"/>
</dbReference>
<feature type="transmembrane region" description="Helical" evidence="15">
    <location>
        <begin position="328"/>
        <end position="350"/>
    </location>
</feature>
<dbReference type="InterPro" id="IPR003661">
    <property type="entry name" value="HisK_dim/P_dom"/>
</dbReference>
<dbReference type="SMART" id="SM00387">
    <property type="entry name" value="HATPase_c"/>
    <property type="match status" value="1"/>
</dbReference>
<evidence type="ECO:0000259" key="16">
    <source>
        <dbReference type="PROSITE" id="PS50109"/>
    </source>
</evidence>
<comment type="subcellular location">
    <subcellularLocation>
        <location evidence="2">Cell membrane</location>
        <topology evidence="2">Multi-pass membrane protein</topology>
    </subcellularLocation>
</comment>
<comment type="catalytic activity">
    <reaction evidence="1">
        <text>ATP + protein L-histidine = ADP + protein N-phospho-L-histidine.</text>
        <dbReference type="EC" id="2.7.13.3"/>
    </reaction>
</comment>
<name>A0ABN7NCD3_9BURK</name>
<keyword evidence="12" id="KW-0902">Two-component regulatory system</keyword>
<dbReference type="EMBL" id="CAJNAU010000179">
    <property type="protein sequence ID" value="CAE6863367.1"/>
    <property type="molecule type" value="Genomic_DNA"/>
</dbReference>
<evidence type="ECO:0000256" key="3">
    <source>
        <dbReference type="ARBA" id="ARBA00012438"/>
    </source>
</evidence>
<dbReference type="PROSITE" id="PS50109">
    <property type="entry name" value="HIS_KIN"/>
    <property type="match status" value="1"/>
</dbReference>
<dbReference type="Pfam" id="PF02518">
    <property type="entry name" value="HATPase_c"/>
    <property type="match status" value="1"/>
</dbReference>
<evidence type="ECO:0000256" key="12">
    <source>
        <dbReference type="ARBA" id="ARBA00023012"/>
    </source>
</evidence>
<dbReference type="InterPro" id="IPR029151">
    <property type="entry name" value="Sensor-like_sf"/>
</dbReference>
<evidence type="ECO:0000256" key="10">
    <source>
        <dbReference type="ARBA" id="ARBA00022840"/>
    </source>
</evidence>
<accession>A0ABN7NCD3</accession>
<dbReference type="SMART" id="SM00388">
    <property type="entry name" value="HisKA"/>
    <property type="match status" value="1"/>
</dbReference>
<evidence type="ECO:0000256" key="14">
    <source>
        <dbReference type="SAM" id="Coils"/>
    </source>
</evidence>
<keyword evidence="7 15" id="KW-0812">Transmembrane</keyword>
<dbReference type="Gene3D" id="3.30.565.10">
    <property type="entry name" value="Histidine kinase-like ATPase, C-terminal domain"/>
    <property type="match status" value="1"/>
</dbReference>
<dbReference type="GO" id="GO:0004673">
    <property type="term" value="F:protein histidine kinase activity"/>
    <property type="evidence" value="ECO:0007669"/>
    <property type="project" value="UniProtKB-EC"/>
</dbReference>
<evidence type="ECO:0000256" key="8">
    <source>
        <dbReference type="ARBA" id="ARBA00022741"/>
    </source>
</evidence>
<evidence type="ECO:0000256" key="13">
    <source>
        <dbReference type="ARBA" id="ARBA00023136"/>
    </source>
</evidence>
<dbReference type="InterPro" id="IPR017055">
    <property type="entry name" value="Sig_transdc_His_kinase_DctB"/>
</dbReference>
<reference evidence="17 18" key="1">
    <citation type="submission" date="2021-02" db="EMBL/GenBank/DDBJ databases">
        <authorList>
            <person name="Vanwijnsberghe S."/>
        </authorList>
    </citation>
    <scope>NUCLEOTIDE SEQUENCE [LARGE SCALE GENOMIC DNA]</scope>
    <source>
        <strain evidence="17 18">R-69658</strain>
    </source>
</reference>
<evidence type="ECO:0000256" key="1">
    <source>
        <dbReference type="ARBA" id="ARBA00000085"/>
    </source>
</evidence>
<keyword evidence="13 15" id="KW-0472">Membrane</keyword>
<sequence>MPRGGVSPRLEVRDRPVRNWLCQHVHAQQWLKRYAGVVLLIVAGIYWSYQYAEQLGIETIRRAAVHRIDIYDTALKSELARYAYLPSLVNLNPEVVQLLLEPNDAALTGRVDQYLAAVNRGAHSDTLYIMDVQGNTLASSNWDQPYSFVGINYGYRPYFQEALSTGSGTFYGLGAASKEAGYFYAERIYASGKVVGIATVKINLSKIEQIWQRAGDTATISDIHGVIFLSTQDRWRFKSLGVLSAQARAAIIANHQYDAPGALEPVGLIMQEPAGDTANIARFAPKANLSPHAPAFLTSRFLLLSRAVPDTSWTISTLSDITPAEVSAVNVALGVGLGMTLVMVFILYLLQRRRIVAQELAAKENLRHMNEELERKVARRTDALNRMNKTLELEISERRRAETVLKSTLQELVQAGKMAALGQMSASITHELNQPLAALRTLSSNALMFMQRFEFDEACQNLRVICDMTERMGRITSQLKRFARKSPTYLERVLIGPAISNAIFLLDARIRSGNVELVREEPEESVYAIAEPNRLEQVFINLISNALDAMAEIGIDGLARARVLTIIVCDEADHVSIGVRDTGTGISDEVRNHLFEPFFTTKDKGEGLGLGLTISIGIIQEFGGTLVAQNRPDGTEFTVRLKRATLWEDNV</sequence>
<dbReference type="EC" id="2.7.13.3" evidence="3"/>
<evidence type="ECO:0000256" key="9">
    <source>
        <dbReference type="ARBA" id="ARBA00022777"/>
    </source>
</evidence>
<dbReference type="InterPro" id="IPR005467">
    <property type="entry name" value="His_kinase_dom"/>
</dbReference>
<evidence type="ECO:0000256" key="7">
    <source>
        <dbReference type="ARBA" id="ARBA00022692"/>
    </source>
</evidence>
<dbReference type="InterPro" id="IPR036097">
    <property type="entry name" value="HisK_dim/P_sf"/>
</dbReference>
<dbReference type="InterPro" id="IPR033479">
    <property type="entry name" value="dCache_1"/>
</dbReference>
<keyword evidence="9" id="KW-0418">Kinase</keyword>
<keyword evidence="8" id="KW-0547">Nucleotide-binding</keyword>
<keyword evidence="5" id="KW-0597">Phosphoprotein</keyword>
<dbReference type="PANTHER" id="PTHR43065:SF46">
    <property type="entry name" value="C4-DICARBOXYLATE TRANSPORT SENSOR PROTEIN DCTB"/>
    <property type="match status" value="1"/>
</dbReference>
<dbReference type="SUPFAM" id="SSF103190">
    <property type="entry name" value="Sensory domain-like"/>
    <property type="match status" value="1"/>
</dbReference>
<evidence type="ECO:0000256" key="4">
    <source>
        <dbReference type="ARBA" id="ARBA00022475"/>
    </source>
</evidence>
<dbReference type="Gene3D" id="1.10.287.130">
    <property type="match status" value="1"/>
</dbReference>
<gene>
    <name evidence="17" type="primary">dctB_2</name>
    <name evidence="17" type="ORF">R69658_07724</name>
</gene>
<dbReference type="PRINTS" id="PR00344">
    <property type="entry name" value="BCTRLSENSOR"/>
</dbReference>
<evidence type="ECO:0000256" key="5">
    <source>
        <dbReference type="ARBA" id="ARBA00022553"/>
    </source>
</evidence>
<dbReference type="CDD" id="cd00082">
    <property type="entry name" value="HisKA"/>
    <property type="match status" value="1"/>
</dbReference>
<dbReference type="SUPFAM" id="SSF55874">
    <property type="entry name" value="ATPase domain of HSP90 chaperone/DNA topoisomerase II/histidine kinase"/>
    <property type="match status" value="1"/>
</dbReference>
<keyword evidence="18" id="KW-1185">Reference proteome</keyword>
<dbReference type="InterPro" id="IPR003594">
    <property type="entry name" value="HATPase_dom"/>
</dbReference>